<comment type="function">
    <text evidence="9">Catalyzes the isomerization of sedoheptulose 7-phosphate in D-glycero-D-manno-heptose 7-phosphate.</text>
</comment>
<dbReference type="AlphaFoldDB" id="A0A933MK09"/>
<dbReference type="InterPro" id="IPR046348">
    <property type="entry name" value="SIS_dom_sf"/>
</dbReference>
<name>A0A933MK09_UNCT6</name>
<dbReference type="GO" id="GO:0005737">
    <property type="term" value="C:cytoplasm"/>
    <property type="evidence" value="ECO:0007669"/>
    <property type="project" value="UniProtKB-SubCell"/>
</dbReference>
<evidence type="ECO:0000256" key="6">
    <source>
        <dbReference type="ARBA" id="ARBA00022833"/>
    </source>
</evidence>
<keyword evidence="8 9" id="KW-0119">Carbohydrate metabolism</keyword>
<evidence type="ECO:0000256" key="4">
    <source>
        <dbReference type="ARBA" id="ARBA00022490"/>
    </source>
</evidence>
<comment type="subcellular location">
    <subcellularLocation>
        <location evidence="2 9">Cytoplasm</location>
    </subcellularLocation>
</comment>
<evidence type="ECO:0000256" key="5">
    <source>
        <dbReference type="ARBA" id="ARBA00022723"/>
    </source>
</evidence>
<dbReference type="Proteomes" id="UP000736328">
    <property type="component" value="Unassembled WGS sequence"/>
</dbReference>
<organism evidence="11 12">
    <name type="scientific">candidate division TA06 bacterium</name>
    <dbReference type="NCBI Taxonomy" id="2250710"/>
    <lineage>
        <taxon>Bacteria</taxon>
        <taxon>Bacteria division TA06</taxon>
    </lineage>
</organism>
<feature type="binding site" evidence="9">
    <location>
        <position position="127"/>
    </location>
    <ligand>
        <name>substrate</name>
    </ligand>
</feature>
<evidence type="ECO:0000256" key="9">
    <source>
        <dbReference type="HAMAP-Rule" id="MF_00067"/>
    </source>
</evidence>
<gene>
    <name evidence="9" type="primary">gmhA</name>
    <name evidence="11" type="ORF">HY768_08300</name>
</gene>
<dbReference type="InterPro" id="IPR050099">
    <property type="entry name" value="SIS_GmhA/DiaA_subfam"/>
</dbReference>
<comment type="catalytic activity">
    <reaction evidence="1 9">
        <text>2 D-sedoheptulose 7-phosphate = D-glycero-alpha-D-manno-heptose 7-phosphate + D-glycero-beta-D-manno-heptose 7-phosphate</text>
        <dbReference type="Rhea" id="RHEA:27489"/>
        <dbReference type="ChEBI" id="CHEBI:57483"/>
        <dbReference type="ChEBI" id="CHEBI:60203"/>
        <dbReference type="ChEBI" id="CHEBI:60204"/>
        <dbReference type="EC" id="5.3.1.28"/>
    </reaction>
</comment>
<evidence type="ECO:0000256" key="3">
    <source>
        <dbReference type="ARBA" id="ARBA00009894"/>
    </source>
</evidence>
<dbReference type="PANTHER" id="PTHR30390:SF6">
    <property type="entry name" value="DNAA INITIATOR-ASSOCIATING PROTEIN DIAA"/>
    <property type="match status" value="1"/>
</dbReference>
<comment type="pathway">
    <text evidence="9">Carbohydrate biosynthesis; D-glycero-D-manno-heptose 7-phosphate biosynthesis; D-glycero-alpha-D-manno-heptose 7-phosphate and D-glycero-beta-D-manno-heptose 7-phosphate from sedoheptulose 7-phosphate: step 1/1.</text>
</comment>
<sequence>MKTNKEIQAVKAELFKSSFALQQTAVLQSANIHKAAQVIHQALKSGGKLLICGNGGSAADSQHLATELVVRFQKERRALAALALTTDASLLTAEANDHGFDAIFSRQVEALGNKGDALLAISTSGNSANVLKAVQAARKKGLKTIGLSGGSGGKLKKTCHLCLLAPGDATCRVQECHLAMEHIICGLVEGWLGKK</sequence>
<feature type="binding site" evidence="9">
    <location>
        <position position="174"/>
    </location>
    <ligand>
        <name>Zn(2+)</name>
        <dbReference type="ChEBI" id="CHEBI:29105"/>
    </ligand>
</feature>
<evidence type="ECO:0000313" key="12">
    <source>
        <dbReference type="Proteomes" id="UP000736328"/>
    </source>
</evidence>
<keyword evidence="6 9" id="KW-0862">Zinc</keyword>
<evidence type="ECO:0000256" key="8">
    <source>
        <dbReference type="ARBA" id="ARBA00023277"/>
    </source>
</evidence>
<dbReference type="InterPro" id="IPR035461">
    <property type="entry name" value="GmhA/DiaA"/>
</dbReference>
<evidence type="ECO:0000256" key="2">
    <source>
        <dbReference type="ARBA" id="ARBA00004496"/>
    </source>
</evidence>
<dbReference type="GO" id="GO:0008968">
    <property type="term" value="F:D-sedoheptulose 7-phosphate isomerase activity"/>
    <property type="evidence" value="ECO:0007669"/>
    <property type="project" value="UniProtKB-UniRule"/>
</dbReference>
<feature type="binding site" evidence="9">
    <location>
        <begin position="54"/>
        <end position="56"/>
    </location>
    <ligand>
        <name>substrate</name>
    </ligand>
</feature>
<feature type="binding site" evidence="9">
    <location>
        <begin position="122"/>
        <end position="124"/>
    </location>
    <ligand>
        <name>substrate</name>
    </ligand>
</feature>
<keyword evidence="4 9" id="KW-0963">Cytoplasm</keyword>
<comment type="similarity">
    <text evidence="3 9">Belongs to the SIS family. GmhA subfamily.</text>
</comment>
<feature type="binding site" evidence="9">
    <location>
        <position position="67"/>
    </location>
    <ligand>
        <name>substrate</name>
    </ligand>
</feature>
<evidence type="ECO:0000313" key="11">
    <source>
        <dbReference type="EMBL" id="MBI4727204.1"/>
    </source>
</evidence>
<dbReference type="CDD" id="cd05006">
    <property type="entry name" value="SIS_GmhA"/>
    <property type="match status" value="1"/>
</dbReference>
<reference evidence="11" key="1">
    <citation type="submission" date="2020-07" db="EMBL/GenBank/DDBJ databases">
        <title>Huge and variable diversity of episymbiotic CPR bacteria and DPANN archaea in groundwater ecosystems.</title>
        <authorList>
            <person name="He C.Y."/>
            <person name="Keren R."/>
            <person name="Whittaker M."/>
            <person name="Farag I.F."/>
            <person name="Doudna J."/>
            <person name="Cate J.H.D."/>
            <person name="Banfield J.F."/>
        </authorList>
    </citation>
    <scope>NUCLEOTIDE SEQUENCE</scope>
    <source>
        <strain evidence="11">NC_groundwater_1520_Pr4_B-0.1um_53_5</strain>
    </source>
</reference>
<comment type="miscellaneous">
    <text evidence="9">The reaction produces a racemic mixture of D-glycero-alpha-D-manno-heptose 7-phosphate and D-glycero-beta-D-manno-heptose 7-phosphate.</text>
</comment>
<evidence type="ECO:0000259" key="10">
    <source>
        <dbReference type="PROSITE" id="PS51464"/>
    </source>
</evidence>
<dbReference type="GO" id="GO:0008270">
    <property type="term" value="F:zinc ion binding"/>
    <property type="evidence" value="ECO:0007669"/>
    <property type="project" value="UniProtKB-UniRule"/>
</dbReference>
<dbReference type="EMBL" id="JACQXR010000109">
    <property type="protein sequence ID" value="MBI4727204.1"/>
    <property type="molecule type" value="Genomic_DNA"/>
</dbReference>
<accession>A0A933MK09</accession>
<evidence type="ECO:0000256" key="1">
    <source>
        <dbReference type="ARBA" id="ARBA00000348"/>
    </source>
</evidence>
<dbReference type="SUPFAM" id="SSF53697">
    <property type="entry name" value="SIS domain"/>
    <property type="match status" value="1"/>
</dbReference>
<dbReference type="Gene3D" id="3.40.50.10490">
    <property type="entry name" value="Glucose-6-phosphate isomerase like protein, domain 1"/>
    <property type="match status" value="1"/>
</dbReference>
<dbReference type="InterPro" id="IPR001347">
    <property type="entry name" value="SIS_dom"/>
</dbReference>
<proteinExistence type="inferred from homology"/>
<comment type="cofactor">
    <cofactor evidence="9">
        <name>Zn(2+)</name>
        <dbReference type="ChEBI" id="CHEBI:29105"/>
    </cofactor>
    <text evidence="9">Binds 1 zinc ion per subunit.</text>
</comment>
<dbReference type="Pfam" id="PF13580">
    <property type="entry name" value="SIS_2"/>
    <property type="match status" value="1"/>
</dbReference>
<dbReference type="EC" id="5.3.1.28" evidence="9"/>
<evidence type="ECO:0000256" key="7">
    <source>
        <dbReference type="ARBA" id="ARBA00023235"/>
    </source>
</evidence>
<keyword evidence="7 9" id="KW-0413">Isomerase</keyword>
<dbReference type="PANTHER" id="PTHR30390">
    <property type="entry name" value="SEDOHEPTULOSE 7-PHOSPHATE ISOMERASE / DNAA INITIATOR-ASSOCIATING FACTOR FOR REPLICATION INITIATION"/>
    <property type="match status" value="1"/>
</dbReference>
<feature type="binding site" evidence="9">
    <location>
        <position position="63"/>
    </location>
    <ligand>
        <name>Zn(2+)</name>
        <dbReference type="ChEBI" id="CHEBI:29105"/>
    </ligand>
</feature>
<feature type="binding site" evidence="9">
    <location>
        <position position="174"/>
    </location>
    <ligand>
        <name>substrate</name>
    </ligand>
</feature>
<feature type="binding site" evidence="9">
    <location>
        <position position="182"/>
    </location>
    <ligand>
        <name>Zn(2+)</name>
        <dbReference type="ChEBI" id="CHEBI:29105"/>
    </ligand>
</feature>
<feature type="binding site" evidence="9">
    <location>
        <begin position="96"/>
        <end position="97"/>
    </location>
    <ligand>
        <name>substrate</name>
    </ligand>
</feature>
<feature type="binding site" evidence="9">
    <location>
        <position position="67"/>
    </location>
    <ligand>
        <name>Zn(2+)</name>
        <dbReference type="ChEBI" id="CHEBI:29105"/>
    </ligand>
</feature>
<protein>
    <recommendedName>
        <fullName evidence="9">Phosphoheptose isomerase</fullName>
        <ecNumber evidence="9">5.3.1.28</ecNumber>
    </recommendedName>
    <alternativeName>
        <fullName evidence="9">Sedoheptulose 7-phosphate isomerase</fullName>
    </alternativeName>
</protein>
<comment type="caution">
    <text evidence="11">The sequence shown here is derived from an EMBL/GenBank/DDBJ whole genome shotgun (WGS) entry which is preliminary data.</text>
</comment>
<dbReference type="InterPro" id="IPR004515">
    <property type="entry name" value="Phosphoheptose_Isoase"/>
</dbReference>
<dbReference type="GO" id="GO:0005975">
    <property type="term" value="P:carbohydrate metabolic process"/>
    <property type="evidence" value="ECO:0007669"/>
    <property type="project" value="UniProtKB-UniRule"/>
</dbReference>
<dbReference type="HAMAP" id="MF_00067">
    <property type="entry name" value="GmhA"/>
    <property type="match status" value="1"/>
</dbReference>
<dbReference type="PROSITE" id="PS51464">
    <property type="entry name" value="SIS"/>
    <property type="match status" value="1"/>
</dbReference>
<keyword evidence="5 9" id="KW-0479">Metal-binding</keyword>
<dbReference type="GO" id="GO:0097367">
    <property type="term" value="F:carbohydrate derivative binding"/>
    <property type="evidence" value="ECO:0007669"/>
    <property type="project" value="InterPro"/>
</dbReference>
<dbReference type="GO" id="GO:1901135">
    <property type="term" value="P:carbohydrate derivative metabolic process"/>
    <property type="evidence" value="ECO:0007669"/>
    <property type="project" value="InterPro"/>
</dbReference>
<feature type="domain" description="SIS" evidence="10">
    <location>
        <begin position="39"/>
        <end position="195"/>
    </location>
</feature>